<dbReference type="InterPro" id="IPR001254">
    <property type="entry name" value="Trypsin_dom"/>
</dbReference>
<organism evidence="6 7">
    <name type="scientific">Cynoglossus semilaevis</name>
    <name type="common">Tongue sole</name>
    <dbReference type="NCBI Taxonomy" id="244447"/>
    <lineage>
        <taxon>Eukaryota</taxon>
        <taxon>Metazoa</taxon>
        <taxon>Chordata</taxon>
        <taxon>Craniata</taxon>
        <taxon>Vertebrata</taxon>
        <taxon>Euteleostomi</taxon>
        <taxon>Actinopterygii</taxon>
        <taxon>Neopterygii</taxon>
        <taxon>Teleostei</taxon>
        <taxon>Neoteleostei</taxon>
        <taxon>Acanthomorphata</taxon>
        <taxon>Carangaria</taxon>
        <taxon>Pleuronectiformes</taxon>
        <taxon>Pleuronectoidei</taxon>
        <taxon>Cynoglossidae</taxon>
        <taxon>Cynoglossinae</taxon>
        <taxon>Cynoglossus</taxon>
    </lineage>
</organism>
<reference evidence="6 7" key="1">
    <citation type="journal article" date="2014" name="Nat. Genet.">
        <title>Whole-genome sequence of a flatfish provides insights into ZW sex chromosome evolution and adaptation to a benthic lifestyle.</title>
        <authorList>
            <person name="Chen S."/>
            <person name="Zhang G."/>
            <person name="Shao C."/>
            <person name="Huang Q."/>
            <person name="Liu G."/>
            <person name="Zhang P."/>
            <person name="Song W."/>
            <person name="An N."/>
            <person name="Chalopin D."/>
            <person name="Volff J.N."/>
            <person name="Hong Y."/>
            <person name="Li Q."/>
            <person name="Sha Z."/>
            <person name="Zhou H."/>
            <person name="Xie M."/>
            <person name="Yu Q."/>
            <person name="Liu Y."/>
            <person name="Xiang H."/>
            <person name="Wang N."/>
            <person name="Wu K."/>
            <person name="Yang C."/>
            <person name="Zhou Q."/>
            <person name="Liao X."/>
            <person name="Yang L."/>
            <person name="Hu Q."/>
            <person name="Zhang J."/>
            <person name="Meng L."/>
            <person name="Jin L."/>
            <person name="Tian Y."/>
            <person name="Lian J."/>
            <person name="Yang J."/>
            <person name="Miao G."/>
            <person name="Liu S."/>
            <person name="Liang Z."/>
            <person name="Yan F."/>
            <person name="Li Y."/>
            <person name="Sun B."/>
            <person name="Zhang H."/>
            <person name="Zhang J."/>
            <person name="Zhu Y."/>
            <person name="Du M."/>
            <person name="Zhao Y."/>
            <person name="Schartl M."/>
            <person name="Tang Q."/>
            <person name="Wang J."/>
        </authorList>
    </citation>
    <scope>NUCLEOTIDE SEQUENCE</scope>
</reference>
<dbReference type="GO" id="GO:0006508">
    <property type="term" value="P:proteolysis"/>
    <property type="evidence" value="ECO:0007669"/>
    <property type="project" value="UniProtKB-KW"/>
</dbReference>
<keyword evidence="4" id="KW-1015">Disulfide bond</keyword>
<dbReference type="CDD" id="cd00190">
    <property type="entry name" value="Tryp_SPc"/>
    <property type="match status" value="2"/>
</dbReference>
<reference evidence="6" key="3">
    <citation type="submission" date="2025-09" db="UniProtKB">
        <authorList>
            <consortium name="Ensembl"/>
        </authorList>
    </citation>
    <scope>IDENTIFICATION</scope>
</reference>
<dbReference type="Ensembl" id="ENSCSET00000015592.1">
    <property type="protein sequence ID" value="ENSCSEP00000015403.1"/>
    <property type="gene ID" value="ENSCSEG00000009854.1"/>
</dbReference>
<dbReference type="SMART" id="SM00020">
    <property type="entry name" value="Tryp_SPc"/>
    <property type="match status" value="2"/>
</dbReference>
<name>A0A3P8VJF5_CYNSE</name>
<dbReference type="PANTHER" id="PTHR24252:SF7">
    <property type="entry name" value="HYALIN"/>
    <property type="match status" value="1"/>
</dbReference>
<dbReference type="Gene3D" id="2.40.10.10">
    <property type="entry name" value="Trypsin-like serine proteases"/>
    <property type="match status" value="2"/>
</dbReference>
<dbReference type="InParanoid" id="A0A3P8VJF5"/>
<keyword evidence="3" id="KW-0720">Serine protease</keyword>
<keyword evidence="1" id="KW-0645">Protease</keyword>
<accession>A0A3P8VJF5</accession>
<dbReference type="PANTHER" id="PTHR24252">
    <property type="entry name" value="ACROSIN-RELATED"/>
    <property type="match status" value="1"/>
</dbReference>
<dbReference type="FunFam" id="2.40.10.10:FF:000182">
    <property type="entry name" value="Zgc:163079"/>
    <property type="match status" value="1"/>
</dbReference>
<dbReference type="Pfam" id="PF00089">
    <property type="entry name" value="Trypsin"/>
    <property type="match status" value="2"/>
</dbReference>
<reference evidence="6" key="2">
    <citation type="submission" date="2025-08" db="UniProtKB">
        <authorList>
            <consortium name="Ensembl"/>
        </authorList>
    </citation>
    <scope>IDENTIFICATION</scope>
</reference>
<evidence type="ECO:0000313" key="6">
    <source>
        <dbReference type="Ensembl" id="ENSCSEP00000015403.1"/>
    </source>
</evidence>
<evidence type="ECO:0000313" key="7">
    <source>
        <dbReference type="Proteomes" id="UP000265120"/>
    </source>
</evidence>
<sequence length="505" mass="54368">MQSLSIMTAKETYRFVEEIVIHPDYVLRTSDNDIALLRFSPPLNYTDYIRPICLADSDSTFNNATEAWATGFGLIGRQELPPPPHALREVEVPILGNRQCNCYYGVGTITDNMMCAGLPAGGKDTCEGDLGGPLMSKQSGRWILAGVASYGSECGKPLFPGVYTRVSRYQSWIDTYTSGDRPGFLTFSSTGKDGDLNHTCDGIPPITNPPPKITPPKTTAGPVVCGQAPMNTRLVGGASVTSAGMWPWMASLQMNGTHVCGGTLVDEDSVLSDANCFSGSNERSGRGASEWTVILGRLKQNGSNPFEMKFNVTNITMSNETGSNVAVLHLQTRPTLSDYIQPICLGTTQIFGVGTTCYVAGWSFGQGGEEQVLQELQTKVVECGDTSTTDNICTEDFTLEKGDAGGPLMCKQRSFWFQAAVLMPETNTTTQTRAGKKTFVSITAFSNFLSSTLGQILSPPTINIGDGVTPGPDQVTTDSGTLTQSSSFLLFFHLLFLSLCLHLSF</sequence>
<dbReference type="Proteomes" id="UP000265120">
    <property type="component" value="Chromosome 17"/>
</dbReference>
<dbReference type="InterPro" id="IPR009003">
    <property type="entry name" value="Peptidase_S1_PA"/>
</dbReference>
<dbReference type="PROSITE" id="PS50240">
    <property type="entry name" value="TRYPSIN_DOM"/>
    <property type="match status" value="2"/>
</dbReference>
<dbReference type="STRING" id="244447.ENSCSEP00000015403"/>
<evidence type="ECO:0000259" key="5">
    <source>
        <dbReference type="PROSITE" id="PS50240"/>
    </source>
</evidence>
<evidence type="ECO:0000256" key="2">
    <source>
        <dbReference type="ARBA" id="ARBA00022801"/>
    </source>
</evidence>
<dbReference type="PRINTS" id="PR00722">
    <property type="entry name" value="CHYMOTRYPSIN"/>
</dbReference>
<dbReference type="InterPro" id="IPR043504">
    <property type="entry name" value="Peptidase_S1_PA_chymotrypsin"/>
</dbReference>
<keyword evidence="7" id="KW-1185">Reference proteome</keyword>
<evidence type="ECO:0000256" key="3">
    <source>
        <dbReference type="ARBA" id="ARBA00022825"/>
    </source>
</evidence>
<feature type="domain" description="Peptidase S1" evidence="5">
    <location>
        <begin position="1"/>
        <end position="178"/>
    </location>
</feature>
<protein>
    <submittedName>
        <fullName evidence="6">Zgc:100868</fullName>
    </submittedName>
</protein>
<evidence type="ECO:0000256" key="4">
    <source>
        <dbReference type="ARBA" id="ARBA00023157"/>
    </source>
</evidence>
<dbReference type="GO" id="GO:0004252">
    <property type="term" value="F:serine-type endopeptidase activity"/>
    <property type="evidence" value="ECO:0007669"/>
    <property type="project" value="InterPro"/>
</dbReference>
<proteinExistence type="predicted"/>
<keyword evidence="2" id="KW-0378">Hydrolase</keyword>
<dbReference type="GeneTree" id="ENSGT00940000163009"/>
<evidence type="ECO:0000256" key="1">
    <source>
        <dbReference type="ARBA" id="ARBA00022670"/>
    </source>
</evidence>
<dbReference type="SUPFAM" id="SSF50494">
    <property type="entry name" value="Trypsin-like serine proteases"/>
    <property type="match status" value="2"/>
</dbReference>
<dbReference type="InterPro" id="IPR001314">
    <property type="entry name" value="Peptidase_S1A"/>
</dbReference>
<dbReference type="AlphaFoldDB" id="A0A3P8VJF5"/>
<dbReference type="FunCoup" id="A0A3P8VJF5">
    <property type="interactions" value="73"/>
</dbReference>
<feature type="domain" description="Peptidase S1" evidence="5">
    <location>
        <begin position="234"/>
        <end position="454"/>
    </location>
</feature>